<keyword evidence="2" id="KW-1185">Reference proteome</keyword>
<comment type="caution">
    <text evidence="1">The sequence shown here is derived from an EMBL/GenBank/DDBJ whole genome shotgun (WGS) entry which is preliminary data.</text>
</comment>
<organism evidence="1 2">
    <name type="scientific">Brevibacterium pityocampae</name>
    <dbReference type="NCBI Taxonomy" id="506594"/>
    <lineage>
        <taxon>Bacteria</taxon>
        <taxon>Bacillati</taxon>
        <taxon>Actinomycetota</taxon>
        <taxon>Actinomycetes</taxon>
        <taxon>Micrococcales</taxon>
        <taxon>Brevibacteriaceae</taxon>
        <taxon>Brevibacterium</taxon>
    </lineage>
</organism>
<name>A0ABP8J4F7_9MICO</name>
<protein>
    <submittedName>
        <fullName evidence="1">Uncharacterized protein</fullName>
    </submittedName>
</protein>
<evidence type="ECO:0000313" key="1">
    <source>
        <dbReference type="EMBL" id="GAA4384865.1"/>
    </source>
</evidence>
<dbReference type="Proteomes" id="UP001500642">
    <property type="component" value="Unassembled WGS sequence"/>
</dbReference>
<reference evidence="2" key="1">
    <citation type="journal article" date="2019" name="Int. J. Syst. Evol. Microbiol.">
        <title>The Global Catalogue of Microorganisms (GCM) 10K type strain sequencing project: providing services to taxonomists for standard genome sequencing and annotation.</title>
        <authorList>
            <consortium name="The Broad Institute Genomics Platform"/>
            <consortium name="The Broad Institute Genome Sequencing Center for Infectious Disease"/>
            <person name="Wu L."/>
            <person name="Ma J."/>
        </authorList>
    </citation>
    <scope>NUCLEOTIDE SEQUENCE [LARGE SCALE GENOMIC DNA]</scope>
    <source>
        <strain evidence="2">JCM 17808</strain>
    </source>
</reference>
<proteinExistence type="predicted"/>
<accession>A0ABP8J4F7</accession>
<sequence length="71" mass="7359">MTVVPSACRAVIWAGRMRAGPEPNRPSAGRSSDGIFTVCSAFITPGSYRGAVRASASAHRADTLGTRVPAQ</sequence>
<dbReference type="EMBL" id="BAABGL010000002">
    <property type="protein sequence ID" value="GAA4384865.1"/>
    <property type="molecule type" value="Genomic_DNA"/>
</dbReference>
<gene>
    <name evidence="1" type="ORF">GCM10023167_06090</name>
</gene>
<evidence type="ECO:0000313" key="2">
    <source>
        <dbReference type="Proteomes" id="UP001500642"/>
    </source>
</evidence>